<protein>
    <recommendedName>
        <fullName evidence="5">Amino acid adenylation domain-containing protein</fullName>
    </recommendedName>
</protein>
<comment type="caution">
    <text evidence="3">The sequence shown here is derived from an EMBL/GenBank/DDBJ whole genome shotgun (WGS) entry which is preliminary data.</text>
</comment>
<dbReference type="RefSeq" id="WP_190184481.1">
    <property type="nucleotide sequence ID" value="NZ_BMVP01000004.1"/>
</dbReference>
<dbReference type="InterPro" id="IPR042099">
    <property type="entry name" value="ANL_N_sf"/>
</dbReference>
<dbReference type="PANTHER" id="PTHR45527:SF1">
    <property type="entry name" value="FATTY ACID SYNTHASE"/>
    <property type="match status" value="1"/>
</dbReference>
<accession>A0ABQ3EYX6</accession>
<evidence type="ECO:0000259" key="1">
    <source>
        <dbReference type="Pfam" id="PF00501"/>
    </source>
</evidence>
<dbReference type="Pfam" id="PF00501">
    <property type="entry name" value="AMP-binding"/>
    <property type="match status" value="1"/>
</dbReference>
<dbReference type="Pfam" id="PF13193">
    <property type="entry name" value="AMP-binding_C"/>
    <property type="match status" value="1"/>
</dbReference>
<evidence type="ECO:0000313" key="3">
    <source>
        <dbReference type="EMBL" id="GHB56746.1"/>
    </source>
</evidence>
<dbReference type="InterPro" id="IPR010071">
    <property type="entry name" value="AA_adenyl_dom"/>
</dbReference>
<evidence type="ECO:0000259" key="2">
    <source>
        <dbReference type="Pfam" id="PF13193"/>
    </source>
</evidence>
<dbReference type="PANTHER" id="PTHR45527">
    <property type="entry name" value="NONRIBOSOMAL PEPTIDE SYNTHETASE"/>
    <property type="match status" value="1"/>
</dbReference>
<proteinExistence type="predicted"/>
<reference evidence="4" key="1">
    <citation type="journal article" date="2019" name="Int. J. Syst. Evol. Microbiol.">
        <title>The Global Catalogue of Microorganisms (GCM) 10K type strain sequencing project: providing services to taxonomists for standard genome sequencing and annotation.</title>
        <authorList>
            <consortium name="The Broad Institute Genomics Platform"/>
            <consortium name="The Broad Institute Genome Sequencing Center for Infectious Disease"/>
            <person name="Wu L."/>
            <person name="Ma J."/>
        </authorList>
    </citation>
    <scope>NUCLEOTIDE SEQUENCE [LARGE SCALE GENOMIC DNA]</scope>
    <source>
        <strain evidence="4">JCM 4738</strain>
    </source>
</reference>
<name>A0ABQ3EYX6_9ACTN</name>
<feature type="domain" description="AMP-binding enzyme C-terminal" evidence="2">
    <location>
        <begin position="430"/>
        <end position="504"/>
    </location>
</feature>
<dbReference type="InterPro" id="IPR045851">
    <property type="entry name" value="AMP-bd_C_sf"/>
</dbReference>
<dbReference type="NCBIfam" id="TIGR01733">
    <property type="entry name" value="AA-adenyl-dom"/>
    <property type="match status" value="1"/>
</dbReference>
<dbReference type="EMBL" id="BMVP01000004">
    <property type="protein sequence ID" value="GHB56746.1"/>
    <property type="molecule type" value="Genomic_DNA"/>
</dbReference>
<organism evidence="3 4">
    <name type="scientific">Streptomyces cirratus</name>
    <dbReference type="NCBI Taxonomy" id="68187"/>
    <lineage>
        <taxon>Bacteria</taxon>
        <taxon>Bacillati</taxon>
        <taxon>Actinomycetota</taxon>
        <taxon>Actinomycetes</taxon>
        <taxon>Kitasatosporales</taxon>
        <taxon>Streptomycetaceae</taxon>
        <taxon>Streptomyces</taxon>
    </lineage>
</organism>
<evidence type="ECO:0008006" key="5">
    <source>
        <dbReference type="Google" id="ProtNLM"/>
    </source>
</evidence>
<sequence length="521" mass="55289">MTRTEPPVPLRIARQAALTPDAIAARGPEGELTYRRLDLRARALARELRAAGAGPEDTVLLGVRRGLHWAVGVLGIWYAGAALLPVDLDTPDERLRTLADAAGTRYAVAPGHLAAAALQRRCGRELFWADTSAWTVEEAGQAALPEPVRCDPDSLAYVLFTSGSTGQPKPVAVAHRGLAAQSAVLAERYGLTAADRVLQFAAPAFDVALEEALPTWCTGGAAVFVEDNVLSPAELEPFLAERGVSVVNLPTPYWAQWAKDVERRPRQLPVALRRVVIGSDAGRTADLSRWAAAGGPPVVSCYGLTESTITATSYEAGPTELAAFTGDEVIPLGIPLPGVRAYVLDGALAEAPAGAAGELYLAGDCLARGYHDRPAPTSERFVADPFGARPGERMYRTGDRVRRTADGTLEFLGRADDQVKIRGFRVELKEVEAAVAAHPDVVDVVARAVRDRGEPQVAAYVVAVAGSTLDARELRAHLARRVPGHLVPAHLVMLAQLPRTPGGKLDPRALPALPSPATASR</sequence>
<dbReference type="SUPFAM" id="SSF56801">
    <property type="entry name" value="Acetyl-CoA synthetase-like"/>
    <property type="match status" value="1"/>
</dbReference>
<dbReference type="PROSITE" id="PS00455">
    <property type="entry name" value="AMP_BINDING"/>
    <property type="match status" value="1"/>
</dbReference>
<dbReference type="Proteomes" id="UP000642673">
    <property type="component" value="Unassembled WGS sequence"/>
</dbReference>
<evidence type="ECO:0000313" key="4">
    <source>
        <dbReference type="Proteomes" id="UP000642673"/>
    </source>
</evidence>
<dbReference type="InterPro" id="IPR020845">
    <property type="entry name" value="AMP-binding_CS"/>
</dbReference>
<gene>
    <name evidence="3" type="ORF">GCM10010347_28580</name>
</gene>
<feature type="domain" description="AMP-dependent synthetase/ligase" evidence="1">
    <location>
        <begin position="13"/>
        <end position="371"/>
    </location>
</feature>
<dbReference type="Gene3D" id="3.30.300.30">
    <property type="match status" value="1"/>
</dbReference>
<keyword evidence="4" id="KW-1185">Reference proteome</keyword>
<dbReference type="CDD" id="cd05930">
    <property type="entry name" value="A_NRPS"/>
    <property type="match status" value="1"/>
</dbReference>
<dbReference type="InterPro" id="IPR000873">
    <property type="entry name" value="AMP-dep_synth/lig_dom"/>
</dbReference>
<dbReference type="Gene3D" id="3.40.50.12780">
    <property type="entry name" value="N-terminal domain of ligase-like"/>
    <property type="match status" value="1"/>
</dbReference>
<dbReference type="InterPro" id="IPR025110">
    <property type="entry name" value="AMP-bd_C"/>
</dbReference>